<dbReference type="PANTHER" id="PTHR44591:SF23">
    <property type="entry name" value="CHEY SUBFAMILY"/>
    <property type="match status" value="1"/>
</dbReference>
<evidence type="ECO:0000313" key="5">
    <source>
        <dbReference type="Proteomes" id="UP000220527"/>
    </source>
</evidence>
<evidence type="ECO:0000259" key="3">
    <source>
        <dbReference type="PROSITE" id="PS50110"/>
    </source>
</evidence>
<reference evidence="5" key="1">
    <citation type="submission" date="2017-08" db="EMBL/GenBank/DDBJ databases">
        <authorList>
            <person name="Grouzdev D.S."/>
            <person name="Gaisin V.A."/>
            <person name="Rysina M.S."/>
            <person name="Gorlenko V.M."/>
        </authorList>
    </citation>
    <scope>NUCLEOTIDE SEQUENCE [LARGE SCALE GENOMIC DNA]</scope>
    <source>
        <strain evidence="5">Kir15-3F</strain>
    </source>
</reference>
<dbReference type="GO" id="GO:0000160">
    <property type="term" value="P:phosphorelay signal transduction system"/>
    <property type="evidence" value="ECO:0007669"/>
    <property type="project" value="InterPro"/>
</dbReference>
<keyword evidence="5" id="KW-1185">Reference proteome</keyword>
<dbReference type="SUPFAM" id="SSF52172">
    <property type="entry name" value="CheY-like"/>
    <property type="match status" value="1"/>
</dbReference>
<dbReference type="PANTHER" id="PTHR44591">
    <property type="entry name" value="STRESS RESPONSE REGULATOR PROTEIN 1"/>
    <property type="match status" value="1"/>
</dbReference>
<gene>
    <name evidence="4" type="ORF">CJ255_13110</name>
</gene>
<dbReference type="EMBL" id="NQWI01000060">
    <property type="protein sequence ID" value="PDW02586.1"/>
    <property type="molecule type" value="Genomic_DNA"/>
</dbReference>
<keyword evidence="1 2" id="KW-0597">Phosphoprotein</keyword>
<dbReference type="AlphaFoldDB" id="A0A2A6RI64"/>
<protein>
    <recommendedName>
        <fullName evidence="3">Response regulatory domain-containing protein</fullName>
    </recommendedName>
</protein>
<dbReference type="Gene3D" id="3.40.50.2300">
    <property type="match status" value="1"/>
</dbReference>
<dbReference type="InterPro" id="IPR011006">
    <property type="entry name" value="CheY-like_superfamily"/>
</dbReference>
<accession>A0A2A6RI64</accession>
<proteinExistence type="predicted"/>
<dbReference type="InterPro" id="IPR050595">
    <property type="entry name" value="Bact_response_regulator"/>
</dbReference>
<feature type="domain" description="Response regulatory" evidence="3">
    <location>
        <begin position="80"/>
        <end position="196"/>
    </location>
</feature>
<organism evidence="4 5">
    <name type="scientific">Candidatus Viridilinea mediisalina</name>
    <dbReference type="NCBI Taxonomy" id="2024553"/>
    <lineage>
        <taxon>Bacteria</taxon>
        <taxon>Bacillati</taxon>
        <taxon>Chloroflexota</taxon>
        <taxon>Chloroflexia</taxon>
        <taxon>Chloroflexales</taxon>
        <taxon>Chloroflexineae</taxon>
        <taxon>Oscillochloridaceae</taxon>
        <taxon>Candidatus Viridilinea</taxon>
    </lineage>
</organism>
<sequence length="215" mass="24191">MGDWRLEIGDWRLEIGDWRLEIAEHSHTIQKIWLLFGQTTHNYSCNQQDNNAEIWYDTQELIVRRHIINIIPRGISVATNILLIEDSYTQALRARLELERHGYTVRIATTGSSGIHMARAHLPDAVILDLELPHICGHDVCRLLKADQLTRSIPVIMLTSHTDEESRRRSNLVGAIAHIGKGAKAIDTIVGLLRNPTLLRPTSVGQSYVSAQGGL</sequence>
<dbReference type="InterPro" id="IPR001789">
    <property type="entry name" value="Sig_transdc_resp-reg_receiver"/>
</dbReference>
<comment type="caution">
    <text evidence="4">The sequence shown here is derived from an EMBL/GenBank/DDBJ whole genome shotgun (WGS) entry which is preliminary data.</text>
</comment>
<dbReference type="PROSITE" id="PS50110">
    <property type="entry name" value="RESPONSE_REGULATORY"/>
    <property type="match status" value="1"/>
</dbReference>
<dbReference type="Pfam" id="PF00072">
    <property type="entry name" value="Response_reg"/>
    <property type="match status" value="1"/>
</dbReference>
<dbReference type="SMART" id="SM00448">
    <property type="entry name" value="REC"/>
    <property type="match status" value="1"/>
</dbReference>
<name>A0A2A6RI64_9CHLR</name>
<dbReference type="Proteomes" id="UP000220527">
    <property type="component" value="Unassembled WGS sequence"/>
</dbReference>
<evidence type="ECO:0000313" key="4">
    <source>
        <dbReference type="EMBL" id="PDW02586.1"/>
    </source>
</evidence>
<evidence type="ECO:0000256" key="2">
    <source>
        <dbReference type="PROSITE-ProRule" id="PRU00169"/>
    </source>
</evidence>
<evidence type="ECO:0000256" key="1">
    <source>
        <dbReference type="ARBA" id="ARBA00022553"/>
    </source>
</evidence>
<feature type="modified residue" description="4-aspartylphosphate" evidence="2">
    <location>
        <position position="129"/>
    </location>
</feature>